<organism evidence="1 2">
    <name type="scientific">Oreochromis aureus</name>
    <name type="common">Israeli tilapia</name>
    <name type="synonym">Chromis aureus</name>
    <dbReference type="NCBI Taxonomy" id="47969"/>
    <lineage>
        <taxon>Eukaryota</taxon>
        <taxon>Metazoa</taxon>
        <taxon>Chordata</taxon>
        <taxon>Craniata</taxon>
        <taxon>Vertebrata</taxon>
        <taxon>Euteleostomi</taxon>
        <taxon>Actinopterygii</taxon>
        <taxon>Neopterygii</taxon>
        <taxon>Teleostei</taxon>
        <taxon>Neoteleostei</taxon>
        <taxon>Acanthomorphata</taxon>
        <taxon>Ovalentaria</taxon>
        <taxon>Cichlomorphae</taxon>
        <taxon>Cichliformes</taxon>
        <taxon>Cichlidae</taxon>
        <taxon>African cichlids</taxon>
        <taxon>Pseudocrenilabrinae</taxon>
        <taxon>Oreochromini</taxon>
        <taxon>Oreochromis</taxon>
    </lineage>
</organism>
<accession>A0A668VTH6</accession>
<dbReference type="Ensembl" id="ENSOABT00000055225.2">
    <property type="protein sequence ID" value="ENSOABP00000053864.2"/>
    <property type="gene ID" value="ENSOABG00000023790.2"/>
</dbReference>
<dbReference type="Proteomes" id="UP000472276">
    <property type="component" value="Unassembled WGS sequence"/>
</dbReference>
<protein>
    <recommendedName>
        <fullName evidence="3">G domain-containing protein</fullName>
    </recommendedName>
</protein>
<dbReference type="PANTHER" id="PTHR14241:SF1">
    <property type="entry name" value="INTERFERON-INDUCED PROTEIN 44-RELATED"/>
    <property type="match status" value="1"/>
</dbReference>
<keyword evidence="2" id="KW-1185">Reference proteome</keyword>
<dbReference type="SUPFAM" id="SSF52540">
    <property type="entry name" value="P-loop containing nucleoside triphosphate hydrolases"/>
    <property type="match status" value="1"/>
</dbReference>
<reference evidence="1" key="1">
    <citation type="submission" date="2025-08" db="UniProtKB">
        <authorList>
            <consortium name="Ensembl"/>
        </authorList>
    </citation>
    <scope>IDENTIFICATION</scope>
</reference>
<name>A0A668VTH6_OREAU</name>
<dbReference type="GO" id="GO:0006955">
    <property type="term" value="P:immune response"/>
    <property type="evidence" value="ECO:0007669"/>
    <property type="project" value="TreeGrafter"/>
</dbReference>
<evidence type="ECO:0008006" key="3">
    <source>
        <dbReference type="Google" id="ProtNLM"/>
    </source>
</evidence>
<dbReference type="Gene3D" id="3.40.50.300">
    <property type="entry name" value="P-loop containing nucleotide triphosphate hydrolases"/>
    <property type="match status" value="1"/>
</dbReference>
<dbReference type="AlphaFoldDB" id="A0A668VTH6"/>
<sequence length="246" mass="27432">ALKSPWRPWGNKNTDLQYVKDFQPQNEKLKHIRVLLYGPVGAGKSSFISSVSSTLRGRIATPALYKTHKIPKEVSGKYYPFVFNDIMGLEEGTGVRVEDVKLALMGHVKEGYTFNPVSSLSPSDSHYIPQPSPEDRVHVLVCVCSANKMKEIREEASDLDIPQLAIVTKIDEACGETEKDLKNVYLSKHVKNKMADFSSKLGIPLNCSLPVKNYSHEINTNEDVDTLILGALKMMIDFGDDFTDSL</sequence>
<reference evidence="1" key="2">
    <citation type="submission" date="2025-09" db="UniProtKB">
        <authorList>
            <consortium name="Ensembl"/>
        </authorList>
    </citation>
    <scope>IDENTIFICATION</scope>
</reference>
<evidence type="ECO:0000313" key="2">
    <source>
        <dbReference type="Proteomes" id="UP000472276"/>
    </source>
</evidence>
<dbReference type="OMA" id="YKTHKIP"/>
<dbReference type="PANTHER" id="PTHR14241">
    <property type="entry name" value="INTERFERON-INDUCED PROTEIN 44"/>
    <property type="match status" value="1"/>
</dbReference>
<proteinExistence type="predicted"/>
<dbReference type="InterPro" id="IPR027417">
    <property type="entry name" value="P-loop_NTPase"/>
</dbReference>
<evidence type="ECO:0000313" key="1">
    <source>
        <dbReference type="Ensembl" id="ENSOABP00000053864.2"/>
    </source>
</evidence>